<evidence type="ECO:0000313" key="6">
    <source>
        <dbReference type="EMBL" id="OEV37142.1"/>
    </source>
</evidence>
<keyword evidence="1" id="KW-0326">Glycosidase</keyword>
<reference evidence="7" key="4">
    <citation type="submission" date="2016-08" db="EMBL/GenBank/DDBJ databases">
        <title>Sequencing, assembly and comparative genomics of S. aureofaciens ATCC 10762.</title>
        <authorList>
            <person name="Gradnigo J.S."/>
            <person name="Johnson N."/>
            <person name="Somerville G.A."/>
        </authorList>
    </citation>
    <scope>NUCLEOTIDE SEQUENCE [LARGE SCALE GENOMIC DNA]</scope>
    <source>
        <strain evidence="7">ATCC 10762 / DSM 40127 / CCM 3239 / JCM 4008 / LMG 5968 / NBRC 12843 / NCIMB 8234 / A-377</strain>
    </source>
</reference>
<evidence type="ECO:0000313" key="5">
    <source>
        <dbReference type="EMBL" id="GGU93965.1"/>
    </source>
</evidence>
<reference evidence="6" key="3">
    <citation type="submission" date="2016-08" db="EMBL/GenBank/DDBJ databases">
        <title>Sequencing, Assembly and Comparative Genomics of S. aureofaciens ATCC 10762.</title>
        <authorList>
            <person name="Gradnigo J.S."/>
            <person name="Johnson N."/>
            <person name="Somerville G.A."/>
        </authorList>
    </citation>
    <scope>NUCLEOTIDE SEQUENCE [LARGE SCALE GENOMIC DNA]</scope>
    <source>
        <strain evidence="6">ATCC 10762</strain>
    </source>
</reference>
<organism evidence="6 7">
    <name type="scientific">Kitasatospora aureofaciens</name>
    <name type="common">Streptomyces aureofaciens</name>
    <dbReference type="NCBI Taxonomy" id="1894"/>
    <lineage>
        <taxon>Bacteria</taxon>
        <taxon>Bacillati</taxon>
        <taxon>Actinomycetota</taxon>
        <taxon>Actinomycetes</taxon>
        <taxon>Kitasatosporales</taxon>
        <taxon>Streptomycetaceae</taxon>
        <taxon>Kitasatospora</taxon>
    </lineage>
</organism>
<reference evidence="5" key="5">
    <citation type="submission" date="2020-09" db="EMBL/GenBank/DDBJ databases">
        <authorList>
            <person name="Sun Q."/>
            <person name="Ohkuma M."/>
        </authorList>
    </citation>
    <scope>NUCLEOTIDE SEQUENCE</scope>
    <source>
        <strain evidence="5">JCM 4434</strain>
    </source>
</reference>
<dbReference type="GeneID" id="97490622"/>
<dbReference type="Gene3D" id="3.90.1720.10">
    <property type="entry name" value="endopeptidase domain like (from Nostoc punctiforme)"/>
    <property type="match status" value="1"/>
</dbReference>
<name>A0A1E7N8X8_KITAU</name>
<evidence type="ECO:0000256" key="1">
    <source>
        <dbReference type="ARBA" id="ARBA00023295"/>
    </source>
</evidence>
<dbReference type="InterPro" id="IPR013783">
    <property type="entry name" value="Ig-like_fold"/>
</dbReference>
<keyword evidence="1" id="KW-0378">Hydrolase</keyword>
<dbReference type="RefSeq" id="WP_030555685.1">
    <property type="nucleotide sequence ID" value="NZ_BMUB01000015.1"/>
</dbReference>
<proteinExistence type="predicted"/>
<dbReference type="AlphaFoldDB" id="A0A1E7N8X8"/>
<dbReference type="EMBL" id="JPRF03000021">
    <property type="protein sequence ID" value="OEV37142.1"/>
    <property type="molecule type" value="Genomic_DNA"/>
</dbReference>
<comment type="caution">
    <text evidence="6">The sequence shown here is derived from an EMBL/GenBank/DDBJ whole genome shotgun (WGS) entry which is preliminary data.</text>
</comment>
<dbReference type="Pfam" id="PF12671">
    <property type="entry name" value="Amidase_6"/>
    <property type="match status" value="1"/>
</dbReference>
<feature type="region of interest" description="Disordered" evidence="3">
    <location>
        <begin position="757"/>
        <end position="782"/>
    </location>
</feature>
<evidence type="ECO:0000256" key="2">
    <source>
        <dbReference type="ARBA" id="ARBA00023326"/>
    </source>
</evidence>
<accession>A0A8H9LT16</accession>
<sequence length="959" mass="101276">MSLYNIHSGNSDCLPYTWEVWDTGLASTASRWTNQPSWNARRATSTETKGRDACGGDGWITANVTDLVQAWASAKNQVSGMGLRAPDEVSTKYWKEVNSANAATNVPKLTVNYNYRPRTGTKQEAGPPFRQDGTGTWRVDTTTPVLRDTFIDPDGDKVTGTFQLVDAISGAQVGNVNVSGYVPSGTPAEVTVPAGLLQYGHTYRFRTSPYDGLHYNLGWSAWATFSVSPLPDVPSQLRTGAQQTLTPVLSALVTNPNQGRLRTEFVLKGSNGQPLPTSIAPAWAESGTRASVQVPDGAVTDGGDYTWAARACAAVGCSAWTADQPLAVRVQAPPTPPAPTTVVLTGPTLADASAATGGGCDTGACPAADPAELRIGTMPDGSSWTSWLKPDLSAVPAGSRVIGGKLALTRSDCATGTAGCDEAAVDVFQLGGAWAPGQGGTALTASAGAESYASAAKLSETDLSALVGSWIEKGEAYGLALRPPAGWTGAARYSSATAADPTKRPELSLDYLAPTAPGAAEQVTTVSGDGALVVSWNAPADRGSVGEVGYTVRVETSAGVPVQEVTTGDLRATFTGLDNARSYRVVVTARNSYGAAAPVASAVSQGTPTAGGPDQYRGYVQEYLDARNKIKVKAGFTAPDAAAEAAHGTVFVDLLATQEASLVANREALATQNQVYTAAAVSLTDVVVDQQTAGKVVVRATVKDSVMVRSGGADSPSESVGAKRFEFTVGTAAVLVSEADDLAAQQRLSSSAAAQAQVEVADGTQPDPADAQKAVPLDANGFPVQPAPPAAGAVQAGYNYNGTADWARRNVNIGWDFPQDCTNFVSKALYYGGGMRPRYGFKTWDGAWWTNDYWLFGWHKNRSYTWAGAANLHRQLLNYRYSTWLRWTSEARPGDVVFFKWRDEPRINHAAVVVSWGAQMELRQHGRKGVTTLNEVLSYYRQKGEPIEWFVVVRPLGTN</sequence>
<dbReference type="Gene3D" id="2.60.40.10">
    <property type="entry name" value="Immunoglobulins"/>
    <property type="match status" value="1"/>
</dbReference>
<reference evidence="5" key="1">
    <citation type="journal article" date="2014" name="Int. J. Syst. Evol. Microbiol.">
        <title>Complete genome sequence of Corynebacterium casei LMG S-19264T (=DSM 44701T), isolated from a smear-ripened cheese.</title>
        <authorList>
            <consortium name="US DOE Joint Genome Institute (JGI-PGF)"/>
            <person name="Walter F."/>
            <person name="Albersmeier A."/>
            <person name="Kalinowski J."/>
            <person name="Ruckert C."/>
        </authorList>
    </citation>
    <scope>NUCLEOTIDE SEQUENCE</scope>
    <source>
        <strain evidence="5">JCM 4434</strain>
    </source>
</reference>
<protein>
    <recommendedName>
        <fullName evidence="4">Fibronectin type-III domain-containing protein</fullName>
    </recommendedName>
</protein>
<reference evidence="6 7" key="2">
    <citation type="submission" date="2014-07" db="EMBL/GenBank/DDBJ databases">
        <authorList>
            <person name="Zhang J.E."/>
            <person name="Yang H."/>
            <person name="Guo J."/>
            <person name="Deng Z."/>
            <person name="Luo H."/>
            <person name="Luo M."/>
            <person name="Zhao B."/>
        </authorList>
    </citation>
    <scope>NUCLEOTIDE SEQUENCE [LARGE SCALE GENOMIC DNA]</scope>
    <source>
        <strain evidence="6">ATCC 10762</strain>
        <strain evidence="7">ATCC 10762 / DSM 40127 / CCM 3239 / JCM 4008 / LMG 5968 / NBRC 12843 / NCIMB 8234 / A-377</strain>
    </source>
</reference>
<evidence type="ECO:0000313" key="7">
    <source>
        <dbReference type="Proteomes" id="UP000037395"/>
    </source>
</evidence>
<dbReference type="GO" id="GO:0016798">
    <property type="term" value="F:hydrolase activity, acting on glycosyl bonds"/>
    <property type="evidence" value="ECO:0007669"/>
    <property type="project" value="UniProtKB-KW"/>
</dbReference>
<dbReference type="SUPFAM" id="SSF49265">
    <property type="entry name" value="Fibronectin type III"/>
    <property type="match status" value="1"/>
</dbReference>
<dbReference type="InterPro" id="IPR003961">
    <property type="entry name" value="FN3_dom"/>
</dbReference>
<feature type="region of interest" description="Disordered" evidence="3">
    <location>
        <begin position="117"/>
        <end position="136"/>
    </location>
</feature>
<dbReference type="GO" id="GO:0000272">
    <property type="term" value="P:polysaccharide catabolic process"/>
    <property type="evidence" value="ECO:0007669"/>
    <property type="project" value="UniProtKB-KW"/>
</dbReference>
<gene>
    <name evidence="5" type="ORF">GCM10010502_54580</name>
    <name evidence="6" type="ORF">HS99_0004805</name>
</gene>
<keyword evidence="7" id="KW-1185">Reference proteome</keyword>
<keyword evidence="2" id="KW-0624">Polysaccharide degradation</keyword>
<evidence type="ECO:0000259" key="4">
    <source>
        <dbReference type="PROSITE" id="PS50853"/>
    </source>
</evidence>
<feature type="domain" description="Fibronectin type-III" evidence="4">
    <location>
        <begin position="516"/>
        <end position="610"/>
    </location>
</feature>
<dbReference type="KEGG" id="kau:B6264_24190"/>
<dbReference type="InterPro" id="IPR036116">
    <property type="entry name" value="FN3_sf"/>
</dbReference>
<dbReference type="Proteomes" id="UP000610124">
    <property type="component" value="Unassembled WGS sequence"/>
</dbReference>
<dbReference type="SMART" id="SM00060">
    <property type="entry name" value="FN3"/>
    <property type="match status" value="1"/>
</dbReference>
<dbReference type="EMBL" id="BMUB01000015">
    <property type="protein sequence ID" value="GGU93965.1"/>
    <property type="molecule type" value="Genomic_DNA"/>
</dbReference>
<keyword evidence="2" id="KW-0119">Carbohydrate metabolism</keyword>
<accession>A0A1E7N8X8</accession>
<dbReference type="Pfam" id="PF00041">
    <property type="entry name" value="fn3"/>
    <property type="match status" value="1"/>
</dbReference>
<dbReference type="InterPro" id="IPR024301">
    <property type="entry name" value="Amidase_6"/>
</dbReference>
<dbReference type="NCBIfam" id="NF033679">
    <property type="entry name" value="DNRLRE_dom"/>
    <property type="match status" value="1"/>
</dbReference>
<dbReference type="PROSITE" id="PS50853">
    <property type="entry name" value="FN3"/>
    <property type="match status" value="1"/>
</dbReference>
<dbReference type="Proteomes" id="UP000037395">
    <property type="component" value="Unassembled WGS sequence"/>
</dbReference>
<dbReference type="CDD" id="cd00063">
    <property type="entry name" value="FN3"/>
    <property type="match status" value="1"/>
</dbReference>
<evidence type="ECO:0000256" key="3">
    <source>
        <dbReference type="SAM" id="MobiDB-lite"/>
    </source>
</evidence>